<evidence type="ECO:0000256" key="2">
    <source>
        <dbReference type="ARBA" id="ARBA00004496"/>
    </source>
</evidence>
<reference evidence="10" key="3">
    <citation type="submission" date="2010-09" db="EMBL/GenBank/DDBJ databases">
        <title>Annotation of Gaeumannomyces graminis var. tritici R3-111a-1.</title>
        <authorList>
            <consortium name="The Broad Institute Genome Sequencing Platform"/>
            <person name="Ma L.-J."/>
            <person name="Dead R."/>
            <person name="Young S.K."/>
            <person name="Zeng Q."/>
            <person name="Gargeya S."/>
            <person name="Fitzgerald M."/>
            <person name="Haas B."/>
            <person name="Abouelleil A."/>
            <person name="Alvarado L."/>
            <person name="Arachchi H.M."/>
            <person name="Berlin A."/>
            <person name="Brown A."/>
            <person name="Chapman S.B."/>
            <person name="Chen Z."/>
            <person name="Dunbar C."/>
            <person name="Freedman E."/>
            <person name="Gearin G."/>
            <person name="Gellesch M."/>
            <person name="Goldberg J."/>
            <person name="Griggs A."/>
            <person name="Gujja S."/>
            <person name="Heiman D."/>
            <person name="Howarth C."/>
            <person name="Larson L."/>
            <person name="Lui A."/>
            <person name="MacDonald P.J.P."/>
            <person name="Mehta T."/>
            <person name="Montmayeur A."/>
            <person name="Murphy C."/>
            <person name="Neiman D."/>
            <person name="Pearson M."/>
            <person name="Priest M."/>
            <person name="Roberts A."/>
            <person name="Saif S."/>
            <person name="Shea T."/>
            <person name="Shenoy N."/>
            <person name="Sisk P."/>
            <person name="Stolte C."/>
            <person name="Sykes S."/>
            <person name="Yandava C."/>
            <person name="Wortman J."/>
            <person name="Nusbaum C."/>
            <person name="Birren B."/>
        </authorList>
    </citation>
    <scope>NUCLEOTIDE SEQUENCE</scope>
    <source>
        <strain evidence="10">R3-111a-1</strain>
    </source>
</reference>
<reference evidence="11" key="5">
    <citation type="submission" date="2018-04" db="UniProtKB">
        <authorList>
            <consortium name="EnsemblFungi"/>
        </authorList>
    </citation>
    <scope>IDENTIFICATION</scope>
    <source>
        <strain evidence="11">R3-111a-1</strain>
    </source>
</reference>
<feature type="compositionally biased region" description="Low complexity" evidence="9">
    <location>
        <begin position="76"/>
        <end position="94"/>
    </location>
</feature>
<feature type="compositionally biased region" description="Low complexity" evidence="9">
    <location>
        <begin position="120"/>
        <end position="146"/>
    </location>
</feature>
<accession>J3NPC4</accession>
<feature type="compositionally biased region" description="Polar residues" evidence="9">
    <location>
        <begin position="406"/>
        <end position="420"/>
    </location>
</feature>
<evidence type="ECO:0000256" key="4">
    <source>
        <dbReference type="ARBA" id="ARBA00022490"/>
    </source>
</evidence>
<name>J3NPC4_GAET3</name>
<feature type="region of interest" description="Disordered" evidence="9">
    <location>
        <begin position="280"/>
        <end position="424"/>
    </location>
</feature>
<feature type="compositionally biased region" description="Low complexity" evidence="9">
    <location>
        <begin position="300"/>
        <end position="312"/>
    </location>
</feature>
<reference evidence="11" key="4">
    <citation type="journal article" date="2015" name="G3 (Bethesda)">
        <title>Genome sequences of three phytopathogenic species of the Magnaporthaceae family of fungi.</title>
        <authorList>
            <person name="Okagaki L.H."/>
            <person name="Nunes C.C."/>
            <person name="Sailsbery J."/>
            <person name="Clay B."/>
            <person name="Brown D."/>
            <person name="John T."/>
            <person name="Oh Y."/>
            <person name="Young N."/>
            <person name="Fitzgerald M."/>
            <person name="Haas B.J."/>
            <person name="Zeng Q."/>
            <person name="Young S."/>
            <person name="Adiconis X."/>
            <person name="Fan L."/>
            <person name="Levin J.Z."/>
            <person name="Mitchell T.K."/>
            <person name="Okubara P.A."/>
            <person name="Farman M.L."/>
            <person name="Kohn L.M."/>
            <person name="Birren B."/>
            <person name="Ma L.-J."/>
            <person name="Dean R.A."/>
        </authorList>
    </citation>
    <scope>NUCLEOTIDE SEQUENCE</scope>
    <source>
        <strain evidence="11">R3-111a-1</strain>
    </source>
</reference>
<dbReference type="RefSeq" id="XP_009219174.1">
    <property type="nucleotide sequence ID" value="XM_009220910.1"/>
</dbReference>
<keyword evidence="12" id="KW-1185">Reference proteome</keyword>
<evidence type="ECO:0000256" key="6">
    <source>
        <dbReference type="ARBA" id="ARBA00023015"/>
    </source>
</evidence>
<reference evidence="12" key="1">
    <citation type="submission" date="2010-07" db="EMBL/GenBank/DDBJ databases">
        <title>The genome sequence of Gaeumannomyces graminis var. tritici strain R3-111a-1.</title>
        <authorList>
            <consortium name="The Broad Institute Genome Sequencing Platform"/>
            <person name="Ma L.-J."/>
            <person name="Dead R."/>
            <person name="Young S."/>
            <person name="Zeng Q."/>
            <person name="Koehrsen M."/>
            <person name="Alvarado L."/>
            <person name="Berlin A."/>
            <person name="Chapman S.B."/>
            <person name="Chen Z."/>
            <person name="Freedman E."/>
            <person name="Gellesch M."/>
            <person name="Goldberg J."/>
            <person name="Griggs A."/>
            <person name="Gujja S."/>
            <person name="Heilman E.R."/>
            <person name="Heiman D."/>
            <person name="Hepburn T."/>
            <person name="Howarth C."/>
            <person name="Jen D."/>
            <person name="Larson L."/>
            <person name="Mehta T."/>
            <person name="Neiman D."/>
            <person name="Pearson M."/>
            <person name="Roberts A."/>
            <person name="Saif S."/>
            <person name="Shea T."/>
            <person name="Shenoy N."/>
            <person name="Sisk P."/>
            <person name="Stolte C."/>
            <person name="Sykes S."/>
            <person name="Walk T."/>
            <person name="White J."/>
            <person name="Yandava C."/>
            <person name="Haas B."/>
            <person name="Nusbaum C."/>
            <person name="Birren B."/>
        </authorList>
    </citation>
    <scope>NUCLEOTIDE SEQUENCE [LARGE SCALE GENOMIC DNA]</scope>
    <source>
        <strain evidence="12">R3-111a-1</strain>
    </source>
</reference>
<evidence type="ECO:0000256" key="7">
    <source>
        <dbReference type="ARBA" id="ARBA00023163"/>
    </source>
</evidence>
<dbReference type="PANTHER" id="PTHR28246">
    <property type="entry name" value="G1-SPECIFIC TRANSCRIPTIONAL REPRESSOR WHI5-RELATED"/>
    <property type="match status" value="1"/>
</dbReference>
<dbReference type="eggNOG" id="ENOG502S25T">
    <property type="taxonomic scope" value="Eukaryota"/>
</dbReference>
<comment type="similarity">
    <text evidence="3">Belongs to the WHI5/NRM1 family.</text>
</comment>
<feature type="compositionally biased region" description="Basic and acidic residues" evidence="9">
    <location>
        <begin position="7"/>
        <end position="19"/>
    </location>
</feature>
<gene>
    <name evidence="11" type="primary">20343590</name>
    <name evidence="10" type="ORF">GGTG_03132</name>
</gene>
<evidence type="ECO:0000256" key="1">
    <source>
        <dbReference type="ARBA" id="ARBA00004123"/>
    </source>
</evidence>
<evidence type="ECO:0000256" key="5">
    <source>
        <dbReference type="ARBA" id="ARBA00022491"/>
    </source>
</evidence>
<proteinExistence type="inferred from homology"/>
<feature type="region of interest" description="Disordered" evidence="9">
    <location>
        <begin position="446"/>
        <end position="608"/>
    </location>
</feature>
<feature type="compositionally biased region" description="Gly residues" evidence="9">
    <location>
        <begin position="221"/>
        <end position="230"/>
    </location>
</feature>
<evidence type="ECO:0000313" key="12">
    <source>
        <dbReference type="Proteomes" id="UP000006039"/>
    </source>
</evidence>
<keyword evidence="6" id="KW-0805">Transcription regulation</keyword>
<protein>
    <recommendedName>
        <fullName evidence="13">Cyclin-dependent kinase</fullName>
    </recommendedName>
</protein>
<keyword evidence="5" id="KW-0678">Repressor</keyword>
<feature type="compositionally biased region" description="Polar residues" evidence="9">
    <location>
        <begin position="382"/>
        <end position="393"/>
    </location>
</feature>
<feature type="compositionally biased region" description="Low complexity" evidence="9">
    <location>
        <begin position="155"/>
        <end position="179"/>
    </location>
</feature>
<keyword evidence="4" id="KW-0963">Cytoplasm</keyword>
<dbReference type="STRING" id="644352.J3NPC4"/>
<feature type="region of interest" description="Disordered" evidence="9">
    <location>
        <begin position="1"/>
        <end position="239"/>
    </location>
</feature>
<feature type="compositionally biased region" description="Low complexity" evidence="9">
    <location>
        <begin position="280"/>
        <end position="293"/>
    </location>
</feature>
<evidence type="ECO:0000256" key="9">
    <source>
        <dbReference type="SAM" id="MobiDB-lite"/>
    </source>
</evidence>
<dbReference type="HOGENOM" id="CLU_026594_0_0_1"/>
<dbReference type="EMBL" id="GL385396">
    <property type="protein sequence ID" value="EJT78029.1"/>
    <property type="molecule type" value="Genomic_DNA"/>
</dbReference>
<feature type="compositionally biased region" description="Polar residues" evidence="9">
    <location>
        <begin position="449"/>
        <end position="486"/>
    </location>
</feature>
<feature type="compositionally biased region" description="Basic and acidic residues" evidence="9">
    <location>
        <begin position="200"/>
        <end position="211"/>
    </location>
</feature>
<feature type="compositionally biased region" description="Basic and acidic residues" evidence="9">
    <location>
        <begin position="574"/>
        <end position="584"/>
    </location>
</feature>
<organism evidence="10">
    <name type="scientific">Gaeumannomyces tritici (strain R3-111a-1)</name>
    <name type="common">Wheat and barley take-all root rot fungus</name>
    <name type="synonym">Gaeumannomyces graminis var. tritici</name>
    <dbReference type="NCBI Taxonomy" id="644352"/>
    <lineage>
        <taxon>Eukaryota</taxon>
        <taxon>Fungi</taxon>
        <taxon>Dikarya</taxon>
        <taxon>Ascomycota</taxon>
        <taxon>Pezizomycotina</taxon>
        <taxon>Sordariomycetes</taxon>
        <taxon>Sordariomycetidae</taxon>
        <taxon>Magnaporthales</taxon>
        <taxon>Magnaporthaceae</taxon>
        <taxon>Gaeumannomyces</taxon>
    </lineage>
</organism>
<dbReference type="OrthoDB" id="2359117at2759"/>
<reference evidence="10" key="2">
    <citation type="submission" date="2010-07" db="EMBL/GenBank/DDBJ databases">
        <authorList>
            <consortium name="The Broad Institute Genome Sequencing Platform"/>
            <consortium name="Broad Institute Genome Sequencing Center for Infectious Disease"/>
            <person name="Ma L.-J."/>
            <person name="Dead R."/>
            <person name="Young S."/>
            <person name="Zeng Q."/>
            <person name="Koehrsen M."/>
            <person name="Alvarado L."/>
            <person name="Berlin A."/>
            <person name="Chapman S.B."/>
            <person name="Chen Z."/>
            <person name="Freedman E."/>
            <person name="Gellesch M."/>
            <person name="Goldberg J."/>
            <person name="Griggs A."/>
            <person name="Gujja S."/>
            <person name="Heilman E.R."/>
            <person name="Heiman D."/>
            <person name="Hepburn T."/>
            <person name="Howarth C."/>
            <person name="Jen D."/>
            <person name="Larson L."/>
            <person name="Mehta T."/>
            <person name="Neiman D."/>
            <person name="Pearson M."/>
            <person name="Roberts A."/>
            <person name="Saif S."/>
            <person name="Shea T."/>
            <person name="Shenoy N."/>
            <person name="Sisk P."/>
            <person name="Stolte C."/>
            <person name="Sykes S."/>
            <person name="Walk T."/>
            <person name="White J."/>
            <person name="Yandava C."/>
            <person name="Haas B."/>
            <person name="Nusbaum C."/>
            <person name="Birren B."/>
        </authorList>
    </citation>
    <scope>NUCLEOTIDE SEQUENCE</scope>
    <source>
        <strain evidence="10">R3-111a-1</strain>
    </source>
</reference>
<feature type="compositionally biased region" description="Polar residues" evidence="9">
    <location>
        <begin position="109"/>
        <end position="119"/>
    </location>
</feature>
<dbReference type="Proteomes" id="UP000006039">
    <property type="component" value="Unassembled WGS sequence"/>
</dbReference>
<evidence type="ECO:0000313" key="11">
    <source>
        <dbReference type="EnsemblFungi" id="EJT78029"/>
    </source>
</evidence>
<evidence type="ECO:0000313" key="10">
    <source>
        <dbReference type="EMBL" id="EJT78029.1"/>
    </source>
</evidence>
<dbReference type="Pfam" id="PF08528">
    <property type="entry name" value="Whi5"/>
    <property type="match status" value="1"/>
</dbReference>
<dbReference type="EnsemblFungi" id="EJT78029">
    <property type="protein sequence ID" value="EJT78029"/>
    <property type="gene ID" value="GGTG_03132"/>
</dbReference>
<dbReference type="GO" id="GO:0000082">
    <property type="term" value="P:G1/S transition of mitotic cell cycle"/>
    <property type="evidence" value="ECO:0007669"/>
    <property type="project" value="InterPro"/>
</dbReference>
<dbReference type="InterPro" id="IPR013734">
    <property type="entry name" value="TF_Nrm1/Whi5"/>
</dbReference>
<dbReference type="VEuPathDB" id="FungiDB:GGTG_03132"/>
<dbReference type="GO" id="GO:0005737">
    <property type="term" value="C:cytoplasm"/>
    <property type="evidence" value="ECO:0007669"/>
    <property type="project" value="UniProtKB-SubCell"/>
</dbReference>
<sequence>MNGAPPRHGDRASARDQQHPDAPAPDNSRRAVFSLPSLRGTDTHPAYTQPLTGHAASSGFPGSSLSSSNNTNYTIASSHSSAADRAPSHAAPADRLARAGNPAQAARVPSNSNANSQDTNASSVSSNNDSAPSSSAFTPPASASDGGTSGGNGEGANTNSASSQESQLLQLSQLAAAQEKMPVDADMLTSPVGPGSSRKRMADGAVKHTRDSSSASPVFGGVSGGNGGGHSRNPSSVSIASTAGSRIGELSAELKARLSYAMVKVNNGWQSHNIEQVETLASRAASPSSTASTLHGRQGSSASPRLHSASSRGTDSTSPTAGGPAPLPSVHQRRQHHRSGSLASRPYATSAMSPPPRLKPAPSLAPAVSIQPSRSVVHPRRNSNPAFTPTFLSHSGHYASPRTPADASSMNGTPRQTTARTPLVDPILFSPHQNVREQDAIESLLFMSSPGNSANMKHSFTPSSSQPVVSTRTGATASGSQRTALPTGQPRKSLPAGRPPPSSQPTKRVGFDKSPSNLSEMDVDDQYSPHASRGKPRQRTNGDFHAHPRQKMPLSVPSGLSVTSRRRPGLAEADIDKMLDRCMDEESSDSEGEIQIPVRREGPGVVRT</sequence>
<dbReference type="PANTHER" id="PTHR28246:SF1">
    <property type="entry name" value="G1-SPECIFIC TRANSCRIPTIONAL REPRESSOR WHI5-RELATED"/>
    <property type="match status" value="1"/>
</dbReference>
<dbReference type="GO" id="GO:0033309">
    <property type="term" value="C:SBF transcription complex"/>
    <property type="evidence" value="ECO:0007669"/>
    <property type="project" value="TreeGrafter"/>
</dbReference>
<keyword evidence="7" id="KW-0804">Transcription</keyword>
<dbReference type="GeneID" id="20343590"/>
<comment type="subcellular location">
    <subcellularLocation>
        <location evidence="2">Cytoplasm</location>
    </subcellularLocation>
    <subcellularLocation>
        <location evidence="1">Nucleus</location>
    </subcellularLocation>
</comment>
<dbReference type="GO" id="GO:0003712">
    <property type="term" value="F:transcription coregulator activity"/>
    <property type="evidence" value="ECO:0007669"/>
    <property type="project" value="TreeGrafter"/>
</dbReference>
<evidence type="ECO:0000256" key="8">
    <source>
        <dbReference type="ARBA" id="ARBA00023242"/>
    </source>
</evidence>
<dbReference type="InterPro" id="IPR039198">
    <property type="entry name" value="Srl3/Whi5"/>
</dbReference>
<evidence type="ECO:0000256" key="3">
    <source>
        <dbReference type="ARBA" id="ARBA00006922"/>
    </source>
</evidence>
<feature type="compositionally biased region" description="Low complexity" evidence="9">
    <location>
        <begin position="57"/>
        <end position="68"/>
    </location>
</feature>
<keyword evidence="8" id="KW-0539">Nucleus</keyword>
<dbReference type="AlphaFoldDB" id="J3NPC4"/>
<evidence type="ECO:0008006" key="13">
    <source>
        <dbReference type="Google" id="ProtNLM"/>
    </source>
</evidence>